<evidence type="ECO:0000313" key="5">
    <source>
        <dbReference type="Proteomes" id="UP000481360"/>
    </source>
</evidence>
<accession>A0A7C9RRC1</accession>
<dbReference type="InterPro" id="IPR039743">
    <property type="entry name" value="6GAL/EXGAL"/>
</dbReference>
<dbReference type="InterPro" id="IPR035992">
    <property type="entry name" value="Ricin_B-like_lectins"/>
</dbReference>
<organism evidence="4 5">
    <name type="scientific">Lentzea alba</name>
    <dbReference type="NCBI Taxonomy" id="2714351"/>
    <lineage>
        <taxon>Bacteria</taxon>
        <taxon>Bacillati</taxon>
        <taxon>Actinomycetota</taxon>
        <taxon>Actinomycetes</taxon>
        <taxon>Pseudonocardiales</taxon>
        <taxon>Pseudonocardiaceae</taxon>
        <taxon>Lentzea</taxon>
    </lineage>
</organism>
<keyword evidence="1" id="KW-0732">Signal</keyword>
<dbReference type="GO" id="GO:0030246">
    <property type="term" value="F:carbohydrate binding"/>
    <property type="evidence" value="ECO:0007669"/>
    <property type="project" value="UniProtKB-KW"/>
</dbReference>
<dbReference type="Pfam" id="PF14587">
    <property type="entry name" value="Glyco_hydr_30_2"/>
    <property type="match status" value="1"/>
</dbReference>
<dbReference type="InterPro" id="IPR000772">
    <property type="entry name" value="Ricin_B_lectin"/>
</dbReference>
<dbReference type="EMBL" id="JAAMPJ010000003">
    <property type="protein sequence ID" value="NGY60286.1"/>
    <property type="molecule type" value="Genomic_DNA"/>
</dbReference>
<evidence type="ECO:0000259" key="2">
    <source>
        <dbReference type="Pfam" id="PF14200"/>
    </source>
</evidence>
<keyword evidence="5" id="KW-1185">Reference proteome</keyword>
<sequence length="662" mass="71543">MTRFPAFLAASALTLSTVVFGGVPVAAAVESVTVRPDPTYQQEPFQGWGTSLVWFAHATGGYPDEIRNQLAELLFGEDGLNLNIARYNIGGGNAPDVPEYLRAGADVPGWWKAPAGTKRTDTDWWKAGDPRYFDPSADPNQRWWVDRIKSDVTKWEAFSNSPPWFQTVSGYVSGGFDATADQLREDRIKDFAAYLTQATAEMERAHGIKFATLDPFNEPNTPYWSTKLGPDGNPTGGRQEGAHMSPALQAKVVPAVAEALRAKRLKAVVSAPDETNPGIFADDWAGYPASVRGQVGQLNVHTYGQDRRTSARDIAKAADKPLWMSEVDGSWGNSQDFTAMDSGLGIAARVIDDVRELEPRAWLLWQAIEDYDNMKPGGETPNGMNWGVVQIPFNCGPQDTLATCPARVNSKFHTLRNFTHFVKPGDRMIKVNTKTDLAAVRNTELKTVVHLNQSEQPQAVTLDLSAFGSVRPNASVRPIVTDKFGALVKGAPVKVKDRKATLSVPAKSVVTFDVSGVSGLNRAEALNGTYRLTGAQSDKSLAPSGTSLVQRTTDAQAKNQVWRLERKTGGYGNDVQFAVVNTATGQRIAAVDGNATLISTDSPAARWVLSSTGDGSWTFVNAATGALLDVVGESREDGARIGLYHATSGANQRWTAVSVSGR</sequence>
<dbReference type="CDD" id="cd00161">
    <property type="entry name" value="beta-trefoil_Ricin-like"/>
    <property type="match status" value="1"/>
</dbReference>
<dbReference type="Gene3D" id="2.80.10.50">
    <property type="match status" value="1"/>
</dbReference>
<keyword evidence="4" id="KW-0430">Lectin</keyword>
<dbReference type="SUPFAM" id="SSF51445">
    <property type="entry name" value="(Trans)glycosidases"/>
    <property type="match status" value="1"/>
</dbReference>
<evidence type="ECO:0000313" key="4">
    <source>
        <dbReference type="EMBL" id="NGY60286.1"/>
    </source>
</evidence>
<dbReference type="Gene3D" id="2.60.40.1180">
    <property type="entry name" value="Golgi alpha-mannosidase II"/>
    <property type="match status" value="1"/>
</dbReference>
<feature type="chain" id="PRO_5039707485" evidence="1">
    <location>
        <begin position="22"/>
        <end position="662"/>
    </location>
</feature>
<evidence type="ECO:0000259" key="3">
    <source>
        <dbReference type="Pfam" id="PF14587"/>
    </source>
</evidence>
<proteinExistence type="predicted"/>
<feature type="domain" description="Ricin B lectin" evidence="2">
    <location>
        <begin position="558"/>
        <end position="644"/>
    </location>
</feature>
<dbReference type="GO" id="GO:0004553">
    <property type="term" value="F:hydrolase activity, hydrolyzing O-glycosyl compounds"/>
    <property type="evidence" value="ECO:0007669"/>
    <property type="project" value="InterPro"/>
</dbReference>
<dbReference type="AlphaFoldDB" id="A0A7C9RRC1"/>
<dbReference type="Gene3D" id="3.20.20.80">
    <property type="entry name" value="Glycosidases"/>
    <property type="match status" value="1"/>
</dbReference>
<protein>
    <submittedName>
        <fullName evidence="4">Ricin-type beta-trefoil lectin domain protein</fullName>
    </submittedName>
</protein>
<dbReference type="PROSITE" id="PS50231">
    <property type="entry name" value="RICIN_B_LECTIN"/>
    <property type="match status" value="1"/>
</dbReference>
<dbReference type="InterPro" id="IPR013780">
    <property type="entry name" value="Glyco_hydro_b"/>
</dbReference>
<dbReference type="InterPro" id="IPR017853">
    <property type="entry name" value="GH"/>
</dbReference>
<evidence type="ECO:0000256" key="1">
    <source>
        <dbReference type="SAM" id="SignalP"/>
    </source>
</evidence>
<dbReference type="PANTHER" id="PTHR42767">
    <property type="entry name" value="ENDO-BETA-1,6-GALACTANASE"/>
    <property type="match status" value="1"/>
</dbReference>
<dbReference type="Pfam" id="PF14200">
    <property type="entry name" value="RicinB_lectin_2"/>
    <property type="match status" value="1"/>
</dbReference>
<dbReference type="RefSeq" id="WP_166046257.1">
    <property type="nucleotide sequence ID" value="NZ_JAAMPJ010000003.1"/>
</dbReference>
<comment type="caution">
    <text evidence="4">The sequence shown here is derived from an EMBL/GenBank/DDBJ whole genome shotgun (WGS) entry which is preliminary data.</text>
</comment>
<dbReference type="SUPFAM" id="SSF50370">
    <property type="entry name" value="Ricin B-like lectins"/>
    <property type="match status" value="1"/>
</dbReference>
<dbReference type="Proteomes" id="UP000481360">
    <property type="component" value="Unassembled WGS sequence"/>
</dbReference>
<dbReference type="InterPro" id="IPR039514">
    <property type="entry name" value="6GAL-like"/>
</dbReference>
<dbReference type="PANTHER" id="PTHR42767:SF1">
    <property type="entry name" value="ENDO-BETA-1,6-GALACTANASE-LIKE DOMAIN-CONTAINING PROTEIN"/>
    <property type="match status" value="1"/>
</dbReference>
<reference evidence="4 5" key="1">
    <citation type="submission" date="2020-03" db="EMBL/GenBank/DDBJ databases">
        <title>Isolation and identification of active actinomycetes.</title>
        <authorList>
            <person name="Sun X."/>
        </authorList>
    </citation>
    <scope>NUCLEOTIDE SEQUENCE [LARGE SCALE GENOMIC DNA]</scope>
    <source>
        <strain evidence="4 5">NEAU-D13</strain>
    </source>
</reference>
<gene>
    <name evidence="4" type="ORF">G7043_15250</name>
</gene>
<feature type="signal peptide" evidence="1">
    <location>
        <begin position="1"/>
        <end position="21"/>
    </location>
</feature>
<name>A0A7C9RRC1_9PSEU</name>
<feature type="domain" description="Endo-beta-1,6-galactanase-like" evidence="3">
    <location>
        <begin position="32"/>
        <end position="261"/>
    </location>
</feature>